<accession>A0A6J5ZS38</accession>
<dbReference type="AlphaFoldDB" id="A0A6J5ZS38"/>
<organism evidence="1">
    <name type="scientific">freshwater metagenome</name>
    <dbReference type="NCBI Taxonomy" id="449393"/>
    <lineage>
        <taxon>unclassified sequences</taxon>
        <taxon>metagenomes</taxon>
        <taxon>ecological metagenomes</taxon>
    </lineage>
</organism>
<protein>
    <submittedName>
        <fullName evidence="1">Unannotated protein</fullName>
    </submittedName>
</protein>
<sequence>MLVGANLGGLQVTELRLAEVLLLRLAECKLDGVVAVVVAAANRRHWAGTGLEHGDALNAAVIHEELGHTELLGEDRGHRNT</sequence>
<proteinExistence type="predicted"/>
<evidence type="ECO:0000313" key="1">
    <source>
        <dbReference type="EMBL" id="CAB4343617.1"/>
    </source>
</evidence>
<dbReference type="EMBL" id="CAESAO010000062">
    <property type="protein sequence ID" value="CAB4343617.1"/>
    <property type="molecule type" value="Genomic_DNA"/>
</dbReference>
<name>A0A6J5ZS38_9ZZZZ</name>
<reference evidence="1" key="1">
    <citation type="submission" date="2020-05" db="EMBL/GenBank/DDBJ databases">
        <authorList>
            <person name="Chiriac C."/>
            <person name="Salcher M."/>
            <person name="Ghai R."/>
            <person name="Kavagutti S V."/>
        </authorList>
    </citation>
    <scope>NUCLEOTIDE SEQUENCE</scope>
</reference>
<gene>
    <name evidence="1" type="ORF">UFOPK3522_00854</name>
</gene>